<dbReference type="InterPro" id="IPR017451">
    <property type="entry name" value="F-box-assoc_interact_dom"/>
</dbReference>
<proteinExistence type="predicted"/>
<comment type="caution">
    <text evidence="2">The sequence shown here is derived from an EMBL/GenBank/DDBJ whole genome shotgun (WGS) entry which is preliminary data.</text>
</comment>
<dbReference type="SUPFAM" id="SSF101898">
    <property type="entry name" value="NHL repeat"/>
    <property type="match status" value="1"/>
</dbReference>
<dbReference type="AlphaFoldDB" id="A0AAD8KBN4"/>
<sequence length="399" mass="45995">MNQDRQATNFEDLDGSCELKKTKVDVTKDLMEAIKDECLANLNNAKNGSEQLDSDLNEKTIDANENVVKKLNDFNKDNVDTNQVDSNRSVEIIYHGLMLSPYKLDLEREWSEESFVFPVTFDPSDYLSKTLIPLPTNTYWYDVRVLTSFDGIVCLSFRGTQKMILWNPLTRATKFVSSRLSRGRFKQKSDAVGLYVSPSNEYMLLHAKRRNGTMVLYKYSSRCDSWRKMGFVNEQKYHNYKMSWSNGTFFQGVVYFVVKVDAAGMGNYLFGFHVDSDEFKSKPEPTTTHHGDEGSLVVVRNQLHMFVAHSLPNWSLDLWRMDGENWTKIWVRQNILPPSLFRRTITYVVSTGKFLVVSRSGTVFEIDTNKNGIECYYPVFSESMIQGAVYTETLMSPDF</sequence>
<dbReference type="Proteomes" id="UP001229421">
    <property type="component" value="Unassembled WGS sequence"/>
</dbReference>
<dbReference type="EMBL" id="JAUHHV010000007">
    <property type="protein sequence ID" value="KAK1419728.1"/>
    <property type="molecule type" value="Genomic_DNA"/>
</dbReference>
<evidence type="ECO:0000259" key="1">
    <source>
        <dbReference type="Pfam" id="PF07734"/>
    </source>
</evidence>
<dbReference type="InterPro" id="IPR006527">
    <property type="entry name" value="F-box-assoc_dom_typ1"/>
</dbReference>
<dbReference type="Pfam" id="PF07734">
    <property type="entry name" value="FBA_1"/>
    <property type="match status" value="1"/>
</dbReference>
<reference evidence="2" key="1">
    <citation type="journal article" date="2023" name="bioRxiv">
        <title>Improved chromosome-level genome assembly for marigold (Tagetes erecta).</title>
        <authorList>
            <person name="Jiang F."/>
            <person name="Yuan L."/>
            <person name="Wang S."/>
            <person name="Wang H."/>
            <person name="Xu D."/>
            <person name="Wang A."/>
            <person name="Fan W."/>
        </authorList>
    </citation>
    <scope>NUCLEOTIDE SEQUENCE</scope>
    <source>
        <strain evidence="2">WSJ</strain>
        <tissue evidence="2">Leaf</tissue>
    </source>
</reference>
<dbReference type="NCBIfam" id="TIGR01640">
    <property type="entry name" value="F_box_assoc_1"/>
    <property type="match status" value="1"/>
</dbReference>
<feature type="domain" description="F-box associated beta-propeller type 1" evidence="1">
    <location>
        <begin position="138"/>
        <end position="359"/>
    </location>
</feature>
<accession>A0AAD8KBN4</accession>
<organism evidence="2 3">
    <name type="scientific">Tagetes erecta</name>
    <name type="common">African marigold</name>
    <dbReference type="NCBI Taxonomy" id="13708"/>
    <lineage>
        <taxon>Eukaryota</taxon>
        <taxon>Viridiplantae</taxon>
        <taxon>Streptophyta</taxon>
        <taxon>Embryophyta</taxon>
        <taxon>Tracheophyta</taxon>
        <taxon>Spermatophyta</taxon>
        <taxon>Magnoliopsida</taxon>
        <taxon>eudicotyledons</taxon>
        <taxon>Gunneridae</taxon>
        <taxon>Pentapetalae</taxon>
        <taxon>asterids</taxon>
        <taxon>campanulids</taxon>
        <taxon>Asterales</taxon>
        <taxon>Asteraceae</taxon>
        <taxon>Asteroideae</taxon>
        <taxon>Heliantheae alliance</taxon>
        <taxon>Tageteae</taxon>
        <taxon>Tagetes</taxon>
    </lineage>
</organism>
<evidence type="ECO:0000313" key="3">
    <source>
        <dbReference type="Proteomes" id="UP001229421"/>
    </source>
</evidence>
<dbReference type="PANTHER" id="PTHR31672:SF13">
    <property type="entry name" value="F-BOX PROTEIN CPR30-LIKE"/>
    <property type="match status" value="1"/>
</dbReference>
<dbReference type="PANTHER" id="PTHR31672">
    <property type="entry name" value="BNACNNG10540D PROTEIN"/>
    <property type="match status" value="1"/>
</dbReference>
<gene>
    <name evidence="2" type="ORF">QVD17_29017</name>
</gene>
<dbReference type="InterPro" id="IPR050796">
    <property type="entry name" value="SCF_F-box_component"/>
</dbReference>
<protein>
    <recommendedName>
        <fullName evidence="1">F-box associated beta-propeller type 1 domain-containing protein</fullName>
    </recommendedName>
</protein>
<evidence type="ECO:0000313" key="2">
    <source>
        <dbReference type="EMBL" id="KAK1419728.1"/>
    </source>
</evidence>
<keyword evidence="3" id="KW-1185">Reference proteome</keyword>
<name>A0AAD8KBN4_TARER</name>